<comment type="caution">
    <text evidence="2">The sequence shown here is derived from an EMBL/GenBank/DDBJ whole genome shotgun (WGS) entry which is preliminary data.</text>
</comment>
<organism evidence="2 3">
    <name type="scientific">Mycena albidolilacea</name>
    <dbReference type="NCBI Taxonomy" id="1033008"/>
    <lineage>
        <taxon>Eukaryota</taxon>
        <taxon>Fungi</taxon>
        <taxon>Dikarya</taxon>
        <taxon>Basidiomycota</taxon>
        <taxon>Agaricomycotina</taxon>
        <taxon>Agaricomycetes</taxon>
        <taxon>Agaricomycetidae</taxon>
        <taxon>Agaricales</taxon>
        <taxon>Marasmiineae</taxon>
        <taxon>Mycenaceae</taxon>
        <taxon>Mycena</taxon>
    </lineage>
</organism>
<proteinExistence type="predicted"/>
<name>A0AAD7A1K7_9AGAR</name>
<dbReference type="AlphaFoldDB" id="A0AAD7A1K7"/>
<evidence type="ECO:0000313" key="3">
    <source>
        <dbReference type="Proteomes" id="UP001218218"/>
    </source>
</evidence>
<gene>
    <name evidence="2" type="ORF">DFH08DRAFT_809268</name>
</gene>
<dbReference type="Proteomes" id="UP001218218">
    <property type="component" value="Unassembled WGS sequence"/>
</dbReference>
<protein>
    <submittedName>
        <fullName evidence="2">Uncharacterized protein</fullName>
    </submittedName>
</protein>
<accession>A0AAD7A1K7</accession>
<evidence type="ECO:0000313" key="2">
    <source>
        <dbReference type="EMBL" id="KAJ7347533.1"/>
    </source>
</evidence>
<feature type="region of interest" description="Disordered" evidence="1">
    <location>
        <begin position="108"/>
        <end position="156"/>
    </location>
</feature>
<dbReference type="EMBL" id="JARIHO010000019">
    <property type="protein sequence ID" value="KAJ7347533.1"/>
    <property type="molecule type" value="Genomic_DNA"/>
</dbReference>
<evidence type="ECO:0000256" key="1">
    <source>
        <dbReference type="SAM" id="MobiDB-lite"/>
    </source>
</evidence>
<sequence length="251" mass="27194">MLTACPGKVTKDPKAKMDYVGFRVKIMGKYGVEIAGFKLPGTHPSTWNVDLARFVWDGLVDRTINFVQMTPDQCDDLAAKLNAERAAQGYTLSRATCSDKGKKRGLCKEKSSTVAGKKSKKVMEDSNDNNTDGEDNVDENSSDEEGVRVPSQSPSLAMCPPLRLQATSPFRVMHPGRPTHVPLPRTCPKPCSRSKPPASCSGCVCSKPELSDPFRSFPANSGYSLYGRSVPTIFLLCPASSVDAQPLGFSQ</sequence>
<feature type="compositionally biased region" description="Acidic residues" evidence="1">
    <location>
        <begin position="125"/>
        <end position="144"/>
    </location>
</feature>
<keyword evidence="3" id="KW-1185">Reference proteome</keyword>
<reference evidence="2" key="1">
    <citation type="submission" date="2023-03" db="EMBL/GenBank/DDBJ databases">
        <title>Massive genome expansion in bonnet fungi (Mycena s.s.) driven by repeated elements and novel gene families across ecological guilds.</title>
        <authorList>
            <consortium name="Lawrence Berkeley National Laboratory"/>
            <person name="Harder C.B."/>
            <person name="Miyauchi S."/>
            <person name="Viragh M."/>
            <person name="Kuo A."/>
            <person name="Thoen E."/>
            <person name="Andreopoulos B."/>
            <person name="Lu D."/>
            <person name="Skrede I."/>
            <person name="Drula E."/>
            <person name="Henrissat B."/>
            <person name="Morin E."/>
            <person name="Kohler A."/>
            <person name="Barry K."/>
            <person name="LaButti K."/>
            <person name="Morin E."/>
            <person name="Salamov A."/>
            <person name="Lipzen A."/>
            <person name="Mereny Z."/>
            <person name="Hegedus B."/>
            <person name="Baldrian P."/>
            <person name="Stursova M."/>
            <person name="Weitz H."/>
            <person name="Taylor A."/>
            <person name="Grigoriev I.V."/>
            <person name="Nagy L.G."/>
            <person name="Martin F."/>
            <person name="Kauserud H."/>
        </authorList>
    </citation>
    <scope>NUCLEOTIDE SEQUENCE</scope>
    <source>
        <strain evidence="2">CBHHK002</strain>
    </source>
</reference>